<comment type="caution">
    <text evidence="2">The sequence shown here is derived from an EMBL/GenBank/DDBJ whole genome shotgun (WGS) entry which is preliminary data.</text>
</comment>
<accession>A0A2S6I9I3</accession>
<dbReference type="OrthoDB" id="9757809at2"/>
<feature type="signal peptide" evidence="1">
    <location>
        <begin position="1"/>
        <end position="19"/>
    </location>
</feature>
<sequence length="906" mass="96886">MRILPILPLLLLSTLSGQSITLTEINPTSSTLDATNPNGASGGRVNKLAISGDGNSLYAASELGGLFRSRDRGNNWERLDGHLPTLTVDVEVSPADPNVVLATSTYDGRLSSLSGLNRSTDGGTSWTRPASFTPPTGFCQRAVEAETLSGYGIAFDRDNPDRVYAGTSCGLAISTNGGATWNFVDPTPRNSPDRIMDVVVHNGIVDIVGDDGHFRSTDNGLTWTTTSDPANALPSGIATIAVSPDEDYVLFATVGTLIFHTTDGGETWRNTMVNPAPQGRIPFVKVNNRTGTAYDLWFGDIDLHRCSCSTPADPAPGGSARCPDNTWTGPFTRTVGGHNDLGDILFDPTVSVDACPVAMASDGGVYLNTAGGSGCHSPAWEQPATTVRALWVFGMAGFNSEPGEYLYAGLMDNGTYVTPNASSPDPIWNNRDCCDGFDVAPNRSSVLYSVCCFRPGRFNLLFLRDRDMVGGREINTYPPGNVRPFFDGDLIVNAGGNRFIVATSTGVYFTTNIRANPITWNSLGSSNVPASVSGLHVATESSGNVVVYAQIGAGDGSGSDRVRRKDGLSVTGAWTTVDPPGGRGGFGVFDAHPTNPDRIIASHFVSGLSPQMLLSVDGGASWDALPELDDLMTGGGTYRYSITSELTPRGRYLQPSLVAFNPYDEEVIVAGAADAGLFISFDGGESWRPVTDPDDPSGIQVPRPKFAHFEEAPMPFGDNGLNVYIGTKGRGMFRMRIAGSPPAAASPCLLNPALCIDLDLDDFRIGIDCGGRFPCYGRDPIPRNCLVKYRCPGCEEVALCPPFYSMLFEDFPFEHFDLGLFHPNADTIDYGTTRVGKDLILTFRPSEALYEEAGIGAYELIFSARSNQDATIKARHEIATSIIAGDKPFEGQEDYAELKKLLSGKR</sequence>
<organism evidence="2 3">
    <name type="scientific">Neolewinella xylanilytica</name>
    <dbReference type="NCBI Taxonomy" id="1514080"/>
    <lineage>
        <taxon>Bacteria</taxon>
        <taxon>Pseudomonadati</taxon>
        <taxon>Bacteroidota</taxon>
        <taxon>Saprospiria</taxon>
        <taxon>Saprospirales</taxon>
        <taxon>Lewinellaceae</taxon>
        <taxon>Neolewinella</taxon>
    </lineage>
</organism>
<dbReference type="InterPro" id="IPR052025">
    <property type="entry name" value="Xyloglucanase_GH74"/>
</dbReference>
<name>A0A2S6I9I3_9BACT</name>
<dbReference type="SUPFAM" id="SSF110296">
    <property type="entry name" value="Oligoxyloglucan reducing end-specific cellobiohydrolase"/>
    <property type="match status" value="2"/>
</dbReference>
<dbReference type="Gene3D" id="2.130.10.10">
    <property type="entry name" value="YVTN repeat-like/Quinoprotein amine dehydrogenase"/>
    <property type="match status" value="4"/>
</dbReference>
<dbReference type="GO" id="GO:0010411">
    <property type="term" value="P:xyloglucan metabolic process"/>
    <property type="evidence" value="ECO:0007669"/>
    <property type="project" value="TreeGrafter"/>
</dbReference>
<proteinExistence type="predicted"/>
<dbReference type="InterPro" id="IPR015943">
    <property type="entry name" value="WD40/YVTN_repeat-like_dom_sf"/>
</dbReference>
<dbReference type="AlphaFoldDB" id="A0A2S6I9I3"/>
<dbReference type="PANTHER" id="PTHR43739">
    <property type="entry name" value="XYLOGLUCANASE (EUROFUNG)"/>
    <property type="match status" value="1"/>
</dbReference>
<dbReference type="RefSeq" id="WP_104418740.1">
    <property type="nucleotide sequence ID" value="NZ_PTJC01000005.1"/>
</dbReference>
<evidence type="ECO:0000313" key="2">
    <source>
        <dbReference type="EMBL" id="PPK88167.1"/>
    </source>
</evidence>
<dbReference type="CDD" id="cd15482">
    <property type="entry name" value="Sialidase_non-viral"/>
    <property type="match status" value="1"/>
</dbReference>
<gene>
    <name evidence="2" type="ORF">CLV84_1132</name>
</gene>
<dbReference type="Proteomes" id="UP000237662">
    <property type="component" value="Unassembled WGS sequence"/>
</dbReference>
<reference evidence="2 3" key="1">
    <citation type="submission" date="2018-02" db="EMBL/GenBank/DDBJ databases">
        <title>Genomic Encyclopedia of Archaeal and Bacterial Type Strains, Phase II (KMG-II): from individual species to whole genera.</title>
        <authorList>
            <person name="Goeker M."/>
        </authorList>
    </citation>
    <scope>NUCLEOTIDE SEQUENCE [LARGE SCALE GENOMIC DNA]</scope>
    <source>
        <strain evidence="2 3">DSM 29526</strain>
    </source>
</reference>
<dbReference type="EMBL" id="PTJC01000005">
    <property type="protein sequence ID" value="PPK88167.1"/>
    <property type="molecule type" value="Genomic_DNA"/>
</dbReference>
<evidence type="ECO:0000313" key="3">
    <source>
        <dbReference type="Proteomes" id="UP000237662"/>
    </source>
</evidence>
<feature type="chain" id="PRO_5015586316" evidence="1">
    <location>
        <begin position="20"/>
        <end position="906"/>
    </location>
</feature>
<protein>
    <submittedName>
        <fullName evidence="2">Photosystem II stability/assembly factor-like uncharacterized protein</fullName>
    </submittedName>
</protein>
<keyword evidence="1" id="KW-0732">Signal</keyword>
<keyword evidence="3" id="KW-1185">Reference proteome</keyword>
<evidence type="ECO:0000256" key="1">
    <source>
        <dbReference type="SAM" id="SignalP"/>
    </source>
</evidence>
<dbReference type="PANTHER" id="PTHR43739:SF5">
    <property type="entry name" value="EXO-ALPHA-SIALIDASE"/>
    <property type="match status" value="1"/>
</dbReference>